<keyword evidence="1" id="KW-1003">Cell membrane</keyword>
<dbReference type="Proteomes" id="UP000283993">
    <property type="component" value="Unassembled WGS sequence"/>
</dbReference>
<dbReference type="GO" id="GO:0015221">
    <property type="term" value="F:lipopolysaccharide transmembrane transporter activity"/>
    <property type="evidence" value="ECO:0007669"/>
    <property type="project" value="InterPro"/>
</dbReference>
<dbReference type="PANTHER" id="PTHR37481">
    <property type="entry name" value="LIPOPOLYSACCHARIDE EXPORT SYSTEM PROTEIN LPTC"/>
    <property type="match status" value="1"/>
</dbReference>
<name>A0A423PHN1_9GAMM</name>
<evidence type="ECO:0000256" key="4">
    <source>
        <dbReference type="ARBA" id="ARBA00022989"/>
    </source>
</evidence>
<accession>A0A423PHN1</accession>
<dbReference type="AlphaFoldDB" id="A0A423PHN1"/>
<keyword evidence="5" id="KW-0472">Membrane</keyword>
<keyword evidence="7" id="KW-1185">Reference proteome</keyword>
<reference evidence="6 7" key="1">
    <citation type="submission" date="2013-10" db="EMBL/GenBank/DDBJ databases">
        <title>Salinisphaera orenii MK-B5 Genome Sequencing.</title>
        <authorList>
            <person name="Lai Q."/>
            <person name="Li C."/>
            <person name="Shao Z."/>
        </authorList>
    </citation>
    <scope>NUCLEOTIDE SEQUENCE [LARGE SCALE GENOMIC DNA]</scope>
    <source>
        <strain evidence="6 7">MK-B5</strain>
    </source>
</reference>
<dbReference type="InterPro" id="IPR052363">
    <property type="entry name" value="LPS_export_LptC"/>
</dbReference>
<dbReference type="GO" id="GO:0030288">
    <property type="term" value="C:outer membrane-bounded periplasmic space"/>
    <property type="evidence" value="ECO:0007669"/>
    <property type="project" value="TreeGrafter"/>
</dbReference>
<organism evidence="6 7">
    <name type="scientific">Salinisphaera orenii MK-B5</name>
    <dbReference type="NCBI Taxonomy" id="856730"/>
    <lineage>
        <taxon>Bacteria</taxon>
        <taxon>Pseudomonadati</taxon>
        <taxon>Pseudomonadota</taxon>
        <taxon>Gammaproteobacteria</taxon>
        <taxon>Salinisphaerales</taxon>
        <taxon>Salinisphaeraceae</taxon>
        <taxon>Salinisphaera</taxon>
    </lineage>
</organism>
<dbReference type="EMBL" id="AYKH01000040">
    <property type="protein sequence ID" value="ROO25065.1"/>
    <property type="molecule type" value="Genomic_DNA"/>
</dbReference>
<keyword evidence="4" id="KW-1133">Transmembrane helix</keyword>
<dbReference type="GO" id="GO:0017089">
    <property type="term" value="F:glycolipid transfer activity"/>
    <property type="evidence" value="ECO:0007669"/>
    <property type="project" value="TreeGrafter"/>
</dbReference>
<dbReference type="InterPro" id="IPR010664">
    <property type="entry name" value="LipoPS_assembly_LptC-rel"/>
</dbReference>
<evidence type="ECO:0000256" key="2">
    <source>
        <dbReference type="ARBA" id="ARBA00022519"/>
    </source>
</evidence>
<dbReference type="PANTHER" id="PTHR37481:SF1">
    <property type="entry name" value="LIPOPOLYSACCHARIDE EXPORT SYSTEM PROTEIN LPTC"/>
    <property type="match status" value="1"/>
</dbReference>
<dbReference type="GO" id="GO:0005886">
    <property type="term" value="C:plasma membrane"/>
    <property type="evidence" value="ECO:0007669"/>
    <property type="project" value="InterPro"/>
</dbReference>
<evidence type="ECO:0000256" key="1">
    <source>
        <dbReference type="ARBA" id="ARBA00022475"/>
    </source>
</evidence>
<gene>
    <name evidence="6" type="ORF">SAOR_13660</name>
</gene>
<dbReference type="InterPro" id="IPR026265">
    <property type="entry name" value="LptC"/>
</dbReference>
<evidence type="ECO:0000313" key="6">
    <source>
        <dbReference type="EMBL" id="ROO25065.1"/>
    </source>
</evidence>
<dbReference type="Pfam" id="PF06835">
    <property type="entry name" value="LptC"/>
    <property type="match status" value="1"/>
</dbReference>
<dbReference type="RefSeq" id="WP_123631925.1">
    <property type="nucleotide sequence ID" value="NZ_AYKH01000040.1"/>
</dbReference>
<dbReference type="NCBIfam" id="TIGR04409">
    <property type="entry name" value="LptC_YrbK"/>
    <property type="match status" value="1"/>
</dbReference>
<dbReference type="Gene3D" id="2.60.450.10">
    <property type="entry name" value="Lipopolysaccharide (LPS) transport protein A like domain"/>
    <property type="match status" value="1"/>
</dbReference>
<protein>
    <recommendedName>
        <fullName evidence="8">Lipopolysaccharide export system protein LptC</fullName>
    </recommendedName>
</protein>
<comment type="caution">
    <text evidence="6">The sequence shown here is derived from an EMBL/GenBank/DDBJ whole genome shotgun (WGS) entry which is preliminary data.</text>
</comment>
<evidence type="ECO:0008006" key="8">
    <source>
        <dbReference type="Google" id="ProtNLM"/>
    </source>
</evidence>
<sequence>MLRVIAVLLVIAAGVIALRWADSPDPGTPTAPRLSTPENSDYYMTDAVVHQMDPQGDLAYRMRLGQTLHFPDDSARLRDIDVHYLAGTKTYWDVTAARGRIPAGERDIYLYDGVEAVHPRPNGPMVRIETDNAWVRPDADRIDTRAHVTATQPGQRVEGDGMEVDLDTDKLRLLSNVQVTYTPD</sequence>
<evidence type="ECO:0000256" key="5">
    <source>
        <dbReference type="ARBA" id="ARBA00023136"/>
    </source>
</evidence>
<evidence type="ECO:0000256" key="3">
    <source>
        <dbReference type="ARBA" id="ARBA00022692"/>
    </source>
</evidence>
<keyword evidence="3" id="KW-0812">Transmembrane</keyword>
<evidence type="ECO:0000313" key="7">
    <source>
        <dbReference type="Proteomes" id="UP000283993"/>
    </source>
</evidence>
<keyword evidence="2" id="KW-0997">Cell inner membrane</keyword>
<proteinExistence type="predicted"/>